<dbReference type="OrthoDB" id="3941538at2759"/>
<evidence type="ECO:0000256" key="2">
    <source>
        <dbReference type="ARBA" id="ARBA00022723"/>
    </source>
</evidence>
<dbReference type="InterPro" id="IPR013154">
    <property type="entry name" value="ADH-like_N"/>
</dbReference>
<gene>
    <name evidence="5" type="ORF">PISMIDRAFT_635353</name>
</gene>
<dbReference type="HOGENOM" id="CLU_026673_11_3_1"/>
<dbReference type="GO" id="GO:0046872">
    <property type="term" value="F:metal ion binding"/>
    <property type="evidence" value="ECO:0007669"/>
    <property type="project" value="UniProtKB-KW"/>
</dbReference>
<protein>
    <recommendedName>
        <fullName evidence="4">Alcohol dehydrogenase-like N-terminal domain-containing protein</fullName>
    </recommendedName>
</protein>
<comment type="cofactor">
    <cofactor evidence="1">
        <name>Zn(2+)</name>
        <dbReference type="ChEBI" id="CHEBI:29105"/>
    </cofactor>
</comment>
<dbReference type="InterPro" id="IPR011032">
    <property type="entry name" value="GroES-like_sf"/>
</dbReference>
<dbReference type="Proteomes" id="UP000054018">
    <property type="component" value="Unassembled WGS sequence"/>
</dbReference>
<organism evidence="5 6">
    <name type="scientific">Pisolithus microcarpus 441</name>
    <dbReference type="NCBI Taxonomy" id="765257"/>
    <lineage>
        <taxon>Eukaryota</taxon>
        <taxon>Fungi</taxon>
        <taxon>Dikarya</taxon>
        <taxon>Basidiomycota</taxon>
        <taxon>Agaricomycotina</taxon>
        <taxon>Agaricomycetes</taxon>
        <taxon>Agaricomycetidae</taxon>
        <taxon>Boletales</taxon>
        <taxon>Sclerodermatineae</taxon>
        <taxon>Pisolithaceae</taxon>
        <taxon>Pisolithus</taxon>
    </lineage>
</organism>
<dbReference type="SUPFAM" id="SSF51735">
    <property type="entry name" value="NAD(P)-binding Rossmann-fold domains"/>
    <property type="match status" value="1"/>
</dbReference>
<evidence type="ECO:0000313" key="6">
    <source>
        <dbReference type="Proteomes" id="UP000054018"/>
    </source>
</evidence>
<dbReference type="PANTHER" id="PTHR42813">
    <property type="entry name" value="ZINC-TYPE ALCOHOL DEHYDROGENASE-LIKE"/>
    <property type="match status" value="1"/>
</dbReference>
<keyword evidence="3" id="KW-0862">Zinc</keyword>
<proteinExistence type="predicted"/>
<evidence type="ECO:0000259" key="4">
    <source>
        <dbReference type="Pfam" id="PF08240"/>
    </source>
</evidence>
<reference evidence="5 6" key="1">
    <citation type="submission" date="2014-04" db="EMBL/GenBank/DDBJ databases">
        <authorList>
            <consortium name="DOE Joint Genome Institute"/>
            <person name="Kuo A."/>
            <person name="Kohler A."/>
            <person name="Costa M.D."/>
            <person name="Nagy L.G."/>
            <person name="Floudas D."/>
            <person name="Copeland A."/>
            <person name="Barry K.W."/>
            <person name="Cichocki N."/>
            <person name="Veneault-Fourrey C."/>
            <person name="LaButti K."/>
            <person name="Lindquist E.A."/>
            <person name="Lipzen A."/>
            <person name="Lundell T."/>
            <person name="Morin E."/>
            <person name="Murat C."/>
            <person name="Sun H."/>
            <person name="Tunlid A."/>
            <person name="Henrissat B."/>
            <person name="Grigoriev I.V."/>
            <person name="Hibbett D.S."/>
            <person name="Martin F."/>
            <person name="Nordberg H.P."/>
            <person name="Cantor M.N."/>
            <person name="Hua S.X."/>
        </authorList>
    </citation>
    <scope>NUCLEOTIDE SEQUENCE [LARGE SCALE GENOMIC DNA]</scope>
    <source>
        <strain evidence="5 6">441</strain>
    </source>
</reference>
<evidence type="ECO:0000256" key="3">
    <source>
        <dbReference type="ARBA" id="ARBA00022833"/>
    </source>
</evidence>
<keyword evidence="2" id="KW-0479">Metal-binding</keyword>
<dbReference type="SUPFAM" id="SSF50129">
    <property type="entry name" value="GroES-like"/>
    <property type="match status" value="1"/>
</dbReference>
<keyword evidence="6" id="KW-1185">Reference proteome</keyword>
<accession>A0A0C9YNN7</accession>
<name>A0A0C9YNN7_9AGAM</name>
<reference evidence="6" key="2">
    <citation type="submission" date="2015-01" db="EMBL/GenBank/DDBJ databases">
        <title>Evolutionary Origins and Diversification of the Mycorrhizal Mutualists.</title>
        <authorList>
            <consortium name="DOE Joint Genome Institute"/>
            <consortium name="Mycorrhizal Genomics Consortium"/>
            <person name="Kohler A."/>
            <person name="Kuo A."/>
            <person name="Nagy L.G."/>
            <person name="Floudas D."/>
            <person name="Copeland A."/>
            <person name="Barry K.W."/>
            <person name="Cichocki N."/>
            <person name="Veneault-Fourrey C."/>
            <person name="LaButti K."/>
            <person name="Lindquist E.A."/>
            <person name="Lipzen A."/>
            <person name="Lundell T."/>
            <person name="Morin E."/>
            <person name="Murat C."/>
            <person name="Riley R."/>
            <person name="Ohm R."/>
            <person name="Sun H."/>
            <person name="Tunlid A."/>
            <person name="Henrissat B."/>
            <person name="Grigoriev I.V."/>
            <person name="Hibbett D.S."/>
            <person name="Martin F."/>
        </authorList>
    </citation>
    <scope>NUCLEOTIDE SEQUENCE [LARGE SCALE GENOMIC DNA]</scope>
    <source>
        <strain evidence="6">441</strain>
    </source>
</reference>
<sequence>MSPSVDQLAILWYPPAYDIRVEKVSVPRVEHPDDAVVKVRLAGLCGSDLHLYRGTEGITEPCICGHEFVGEVVELGSSFQPSVPCDRPSLYSTLKVGDRVISPFTVSCGECHFCRVGFTCRCAESRLFGTPNTPGGQAQYVRVPKAGGTLYRLDEALAAYTAQELEAQCSTPRLADSSLLLLCDILPTGVFAAFQALNHPKTLPMMTSQPYPHSSALITLKGILAPSLHRPQDTVLLIAVIGLGPVGVCACVAMLDILHAKGLDFRLVAIDPIEARRNKMASIYSKMSRDQERGYLEVASIEDSRCIIFEWSNGVGCNVVLEASVVGNSSALSLAYELVRPFGCITSVGAHSDSAVPFTGRELYDKNVSLDFGRCPVRAMFPMALDLLVRRQDIFGDVGGEVSLVDKVVGFSEAATMYQEFDKGKCGKVLFDPWK</sequence>
<dbReference type="Gene3D" id="3.90.180.10">
    <property type="entry name" value="Medium-chain alcohol dehydrogenases, catalytic domain"/>
    <property type="match status" value="1"/>
</dbReference>
<feature type="domain" description="Alcohol dehydrogenase-like N-terminal" evidence="4">
    <location>
        <begin position="32"/>
        <end position="146"/>
    </location>
</feature>
<evidence type="ECO:0000313" key="5">
    <source>
        <dbReference type="EMBL" id="KIK26645.1"/>
    </source>
</evidence>
<dbReference type="Pfam" id="PF08240">
    <property type="entry name" value="ADH_N"/>
    <property type="match status" value="1"/>
</dbReference>
<dbReference type="AlphaFoldDB" id="A0A0C9YNN7"/>
<dbReference type="STRING" id="765257.A0A0C9YNN7"/>
<dbReference type="EMBL" id="KN833700">
    <property type="protein sequence ID" value="KIK26645.1"/>
    <property type="molecule type" value="Genomic_DNA"/>
</dbReference>
<dbReference type="InterPro" id="IPR036291">
    <property type="entry name" value="NAD(P)-bd_dom_sf"/>
</dbReference>
<dbReference type="Gene3D" id="3.40.50.720">
    <property type="entry name" value="NAD(P)-binding Rossmann-like Domain"/>
    <property type="match status" value="1"/>
</dbReference>
<dbReference type="PANTHER" id="PTHR42813:SF2">
    <property type="entry name" value="DEHYDROGENASE, ZINC-CONTAINING, PUTATIVE (AFU_ORTHOLOGUE AFUA_2G02810)-RELATED"/>
    <property type="match status" value="1"/>
</dbReference>
<evidence type="ECO:0000256" key="1">
    <source>
        <dbReference type="ARBA" id="ARBA00001947"/>
    </source>
</evidence>